<dbReference type="EnsemblMetazoa" id="RPRC014894-RA">
    <property type="protein sequence ID" value="RPRC014894-PA"/>
    <property type="gene ID" value="RPRC014894"/>
</dbReference>
<name>T1IF25_RHOPR</name>
<dbReference type="HOGENOM" id="CLU_1505309_0_0_1"/>
<dbReference type="Proteomes" id="UP000015103">
    <property type="component" value="Unassembled WGS sequence"/>
</dbReference>
<dbReference type="AlphaFoldDB" id="T1IF25"/>
<dbReference type="eggNOG" id="ENOG502SC5B">
    <property type="taxonomic scope" value="Eukaryota"/>
</dbReference>
<keyword evidence="2" id="KW-1185">Reference proteome</keyword>
<dbReference type="InterPro" id="IPR016719">
    <property type="entry name" value="CAMLG"/>
</dbReference>
<dbReference type="VEuPathDB" id="VectorBase:RPRC014894"/>
<accession>T1IF25</accession>
<reference evidence="1" key="1">
    <citation type="submission" date="2015-05" db="UniProtKB">
        <authorList>
            <consortium name="EnsemblMetazoa"/>
        </authorList>
    </citation>
    <scope>IDENTIFICATION</scope>
</reference>
<dbReference type="OMA" id="HCIVEST"/>
<evidence type="ECO:0000313" key="1">
    <source>
        <dbReference type="EnsemblMetazoa" id="RPRC014894-PA"/>
    </source>
</evidence>
<proteinExistence type="predicted"/>
<organism evidence="1 2">
    <name type="scientific">Rhodnius prolixus</name>
    <name type="common">Triatomid bug</name>
    <dbReference type="NCBI Taxonomy" id="13249"/>
    <lineage>
        <taxon>Eukaryota</taxon>
        <taxon>Metazoa</taxon>
        <taxon>Ecdysozoa</taxon>
        <taxon>Arthropoda</taxon>
        <taxon>Hexapoda</taxon>
        <taxon>Insecta</taxon>
        <taxon>Pterygota</taxon>
        <taxon>Neoptera</taxon>
        <taxon>Paraneoptera</taxon>
        <taxon>Hemiptera</taxon>
        <taxon>Heteroptera</taxon>
        <taxon>Panheteroptera</taxon>
        <taxon>Cimicomorpha</taxon>
        <taxon>Reduviidae</taxon>
        <taxon>Triatominae</taxon>
        <taxon>Rhodnius</taxon>
    </lineage>
</organism>
<dbReference type="InParanoid" id="T1IF25"/>
<evidence type="ECO:0000313" key="2">
    <source>
        <dbReference type="Proteomes" id="UP000015103"/>
    </source>
</evidence>
<sequence>MDARSRMEARRRKILMNAEARMNKIMGKPYEMKDALDAANVSGERNICNGFLNGEAATSFENEISTTAFNARLNDSVLLGILTRLSYFFGLSWIFNENLLYPFLIAGVPWAILNSGLNFQASGILPSLLLFTGVQQLTVLIVYKIIAFFRTLTQYFSLYLFCFIIIHCIVESTAPTAKP</sequence>
<protein>
    <submittedName>
        <fullName evidence="1">Uncharacterized protein</fullName>
    </submittedName>
</protein>
<dbReference type="EMBL" id="ACPB03007378">
    <property type="status" value="NOT_ANNOTATED_CDS"/>
    <property type="molecule type" value="Genomic_DNA"/>
</dbReference>
<dbReference type="Pfam" id="PF14963">
    <property type="entry name" value="Get2_like"/>
    <property type="match status" value="1"/>
</dbReference>